<dbReference type="GeneID" id="103008269"/>
<evidence type="ECO:0000313" key="1">
    <source>
        <dbReference type="Proteomes" id="UP001652580"/>
    </source>
</evidence>
<evidence type="ECO:0000313" key="2">
    <source>
        <dbReference type="RefSeq" id="XP_057402264.1"/>
    </source>
</evidence>
<protein>
    <submittedName>
        <fullName evidence="2">Uncharacterized protein LOC103008269 isoform X4</fullName>
    </submittedName>
</protein>
<organism evidence="1 2">
    <name type="scientific">Balaenoptera acutorostrata</name>
    <name type="common">Common minke whale</name>
    <name type="synonym">Balaena rostrata</name>
    <dbReference type="NCBI Taxonomy" id="9767"/>
    <lineage>
        <taxon>Eukaryota</taxon>
        <taxon>Metazoa</taxon>
        <taxon>Chordata</taxon>
        <taxon>Craniata</taxon>
        <taxon>Vertebrata</taxon>
        <taxon>Euteleostomi</taxon>
        <taxon>Mammalia</taxon>
        <taxon>Eutheria</taxon>
        <taxon>Laurasiatheria</taxon>
        <taxon>Artiodactyla</taxon>
        <taxon>Whippomorpha</taxon>
        <taxon>Cetacea</taxon>
        <taxon>Mysticeti</taxon>
        <taxon>Balaenopteridae</taxon>
        <taxon>Balaenoptera</taxon>
    </lineage>
</organism>
<name>A0ABM3TJK2_BALAC</name>
<gene>
    <name evidence="2" type="primary">LOC103008269</name>
</gene>
<accession>A0ABM3TJK2</accession>
<sequence length="141" mass="15466">MADFLASDLASEPPGLQGGHHRAWRRLKFTATEVPAREGLQSYDGDLHLGFLGAHTACPSVLDLVASQARSPHHCHLQVLFTGWLEWLLLAHVDPWMPHEVSHLCPGQNVPGQLHFTEGAFTNGAEDLEVINMSLLASRFG</sequence>
<keyword evidence="1" id="KW-1185">Reference proteome</keyword>
<proteinExistence type="predicted"/>
<dbReference type="RefSeq" id="XP_057402264.1">
    <property type="nucleotide sequence ID" value="XM_057546281.1"/>
</dbReference>
<dbReference type="Proteomes" id="UP001652580">
    <property type="component" value="Chromosome 5"/>
</dbReference>
<reference evidence="2" key="1">
    <citation type="submission" date="2025-08" db="UniProtKB">
        <authorList>
            <consortium name="RefSeq"/>
        </authorList>
    </citation>
    <scope>IDENTIFICATION</scope>
</reference>